<evidence type="ECO:0000313" key="3">
    <source>
        <dbReference type="Proteomes" id="UP000027920"/>
    </source>
</evidence>
<name>A0A072PG49_9EURO</name>
<organism evidence="2 3">
    <name type="scientific">Exophiala aquamarina CBS 119918</name>
    <dbReference type="NCBI Taxonomy" id="1182545"/>
    <lineage>
        <taxon>Eukaryota</taxon>
        <taxon>Fungi</taxon>
        <taxon>Dikarya</taxon>
        <taxon>Ascomycota</taxon>
        <taxon>Pezizomycotina</taxon>
        <taxon>Eurotiomycetes</taxon>
        <taxon>Chaetothyriomycetidae</taxon>
        <taxon>Chaetothyriales</taxon>
        <taxon>Herpotrichiellaceae</taxon>
        <taxon>Exophiala</taxon>
    </lineage>
</organism>
<protein>
    <submittedName>
        <fullName evidence="2">Uncharacterized protein</fullName>
    </submittedName>
</protein>
<evidence type="ECO:0000256" key="1">
    <source>
        <dbReference type="SAM" id="MobiDB-lite"/>
    </source>
</evidence>
<keyword evidence="3" id="KW-1185">Reference proteome</keyword>
<sequence length="86" mass="8756">MPVISASKAEIPAVSVRHRAPTRAAGAADIRDERAPASRIPQQPAAVPPTDSRAARQLGALVPPGHAADRGDVHVSGLGPGVDGRE</sequence>
<accession>A0A072PG49</accession>
<comment type="caution">
    <text evidence="2">The sequence shown here is derived from an EMBL/GenBank/DDBJ whole genome shotgun (WGS) entry which is preliminary data.</text>
</comment>
<dbReference type="RefSeq" id="XP_013261391.1">
    <property type="nucleotide sequence ID" value="XM_013405937.1"/>
</dbReference>
<dbReference type="HOGENOM" id="CLU_2497902_0_0_1"/>
<evidence type="ECO:0000313" key="2">
    <source>
        <dbReference type="EMBL" id="KEF58801.1"/>
    </source>
</evidence>
<dbReference type="Proteomes" id="UP000027920">
    <property type="component" value="Unassembled WGS sequence"/>
</dbReference>
<gene>
    <name evidence="2" type="ORF">A1O9_03644</name>
</gene>
<feature type="region of interest" description="Disordered" evidence="1">
    <location>
        <begin position="15"/>
        <end position="86"/>
    </location>
</feature>
<dbReference type="AlphaFoldDB" id="A0A072PG49"/>
<proteinExistence type="predicted"/>
<reference evidence="2 3" key="1">
    <citation type="submission" date="2013-03" db="EMBL/GenBank/DDBJ databases">
        <title>The Genome Sequence of Exophiala aquamarina CBS 119918.</title>
        <authorList>
            <consortium name="The Broad Institute Genomics Platform"/>
            <person name="Cuomo C."/>
            <person name="de Hoog S."/>
            <person name="Gorbushina A."/>
            <person name="Walker B."/>
            <person name="Young S.K."/>
            <person name="Zeng Q."/>
            <person name="Gargeya S."/>
            <person name="Fitzgerald M."/>
            <person name="Haas B."/>
            <person name="Abouelleil A."/>
            <person name="Allen A.W."/>
            <person name="Alvarado L."/>
            <person name="Arachchi H.M."/>
            <person name="Berlin A.M."/>
            <person name="Chapman S.B."/>
            <person name="Gainer-Dewar J."/>
            <person name="Goldberg J."/>
            <person name="Griggs A."/>
            <person name="Gujja S."/>
            <person name="Hansen M."/>
            <person name="Howarth C."/>
            <person name="Imamovic A."/>
            <person name="Ireland A."/>
            <person name="Larimer J."/>
            <person name="McCowan C."/>
            <person name="Murphy C."/>
            <person name="Pearson M."/>
            <person name="Poon T.W."/>
            <person name="Priest M."/>
            <person name="Roberts A."/>
            <person name="Saif S."/>
            <person name="Shea T."/>
            <person name="Sisk P."/>
            <person name="Sykes S."/>
            <person name="Wortman J."/>
            <person name="Nusbaum C."/>
            <person name="Birren B."/>
        </authorList>
    </citation>
    <scope>NUCLEOTIDE SEQUENCE [LARGE SCALE GENOMIC DNA]</scope>
    <source>
        <strain evidence="2 3">CBS 119918</strain>
    </source>
</reference>
<dbReference type="GeneID" id="25278578"/>
<dbReference type="VEuPathDB" id="FungiDB:A1O9_03644"/>
<dbReference type="EMBL" id="AMGV01000003">
    <property type="protein sequence ID" value="KEF58801.1"/>
    <property type="molecule type" value="Genomic_DNA"/>
</dbReference>